<dbReference type="EMBL" id="SCEB01000703">
    <property type="protein sequence ID" value="RXM98384.1"/>
    <property type="molecule type" value="Genomic_DNA"/>
</dbReference>
<keyword evidence="3" id="KW-1185">Reference proteome</keyword>
<evidence type="ECO:0000256" key="1">
    <source>
        <dbReference type="SAM" id="MobiDB-lite"/>
    </source>
</evidence>
<name>A0A662YP51_ACIRT</name>
<feature type="region of interest" description="Disordered" evidence="1">
    <location>
        <begin position="136"/>
        <end position="164"/>
    </location>
</feature>
<feature type="compositionally biased region" description="Polar residues" evidence="1">
    <location>
        <begin position="147"/>
        <end position="158"/>
    </location>
</feature>
<dbReference type="AlphaFoldDB" id="A0A662YP51"/>
<feature type="compositionally biased region" description="Polar residues" evidence="1">
    <location>
        <begin position="76"/>
        <end position="87"/>
    </location>
</feature>
<feature type="region of interest" description="Disordered" evidence="1">
    <location>
        <begin position="278"/>
        <end position="306"/>
    </location>
</feature>
<feature type="region of interest" description="Disordered" evidence="1">
    <location>
        <begin position="66"/>
        <end position="94"/>
    </location>
</feature>
<accession>A0A662YP51</accession>
<evidence type="ECO:0000313" key="2">
    <source>
        <dbReference type="EMBL" id="RXM98384.1"/>
    </source>
</evidence>
<feature type="region of interest" description="Disordered" evidence="1">
    <location>
        <begin position="378"/>
        <end position="401"/>
    </location>
</feature>
<evidence type="ECO:0000313" key="3">
    <source>
        <dbReference type="Proteomes" id="UP000289886"/>
    </source>
</evidence>
<comment type="caution">
    <text evidence="2">The sequence shown here is derived from an EMBL/GenBank/DDBJ whole genome shotgun (WGS) entry which is preliminary data.</text>
</comment>
<organism evidence="2 3">
    <name type="scientific">Acipenser ruthenus</name>
    <name type="common">Sterlet sturgeon</name>
    <dbReference type="NCBI Taxonomy" id="7906"/>
    <lineage>
        <taxon>Eukaryota</taxon>
        <taxon>Metazoa</taxon>
        <taxon>Chordata</taxon>
        <taxon>Craniata</taxon>
        <taxon>Vertebrata</taxon>
        <taxon>Euteleostomi</taxon>
        <taxon>Actinopterygii</taxon>
        <taxon>Chondrostei</taxon>
        <taxon>Acipenseriformes</taxon>
        <taxon>Acipenseridae</taxon>
        <taxon>Acipenser</taxon>
    </lineage>
</organism>
<feature type="region of interest" description="Disordered" evidence="1">
    <location>
        <begin position="208"/>
        <end position="236"/>
    </location>
</feature>
<protein>
    <submittedName>
        <fullName evidence="2">Uncharacterized protein</fullName>
    </submittedName>
</protein>
<dbReference type="Proteomes" id="UP000289886">
    <property type="component" value="Unassembled WGS sequence"/>
</dbReference>
<reference evidence="2 3" key="1">
    <citation type="submission" date="2019-01" db="EMBL/GenBank/DDBJ databases">
        <title>Draft Genome and Complete Hox-Cluster Characterization of the Sterlet Sturgeon (Acipenser ruthenus).</title>
        <authorList>
            <person name="Wei Q."/>
        </authorList>
    </citation>
    <scope>NUCLEOTIDE SEQUENCE [LARGE SCALE GENOMIC DNA]</scope>
    <source>
        <strain evidence="2">WHYD16114868_AA</strain>
        <tissue evidence="2">Blood</tissue>
    </source>
</reference>
<feature type="compositionally biased region" description="Polar residues" evidence="1">
    <location>
        <begin position="289"/>
        <end position="300"/>
    </location>
</feature>
<feature type="compositionally biased region" description="Polar residues" evidence="1">
    <location>
        <begin position="218"/>
        <end position="229"/>
    </location>
</feature>
<proteinExistence type="predicted"/>
<gene>
    <name evidence="2" type="ORF">EOD39_13207</name>
</gene>
<sequence length="401" mass="44520">MKQGKGCVAPQEVALHPVCDRLKIELLLHYKTPAGEAPGVHPEKQPRRSSCFITKRQLGRHQEFIQRNNPGGAPASLQNASWGGTRSSSRETTQEELLLHYKTPAGEAPGVHPEKQPRRSSCFITKRQLGRHQEFIQRNNPGGAPASLQNASWGGTRSSSRETTQEELLLHYKTPAGEAPGVHPEKQPRRSSCFITKRQLGRHQEFIQRNNPGGAPASLQNASWGGTRSSSRETTQEELLLHYKTPAGEAPGVHPEKQPRRSSCFITKRQLGRHQEFIQRNNPGGAPASLQNASWGGTRSSSRETTQEELLLHYKTPAGEAPGVHPEKQPRRSSCFITKRQLGRHQEFIQRNNPGGAPASLQNASWGGTRKFMRVHFESRRHGASVPQRQAEAEGDPEQRG</sequence>